<dbReference type="GO" id="GO:0004520">
    <property type="term" value="F:DNA endonuclease activity"/>
    <property type="evidence" value="ECO:0007669"/>
    <property type="project" value="TreeGrafter"/>
</dbReference>
<dbReference type="PANTHER" id="PTHR28072">
    <property type="entry name" value="CRUCIFORM CUTTING ENDONUCLEASE 1, MITOCHONDRIAL-RELATED"/>
    <property type="match status" value="1"/>
</dbReference>
<dbReference type="PANTHER" id="PTHR28072:SF1">
    <property type="entry name" value="CRUCIFORM CUTTING ENDONUCLEASE 1, MITOCHONDRIAL-RELATED"/>
    <property type="match status" value="1"/>
</dbReference>
<proteinExistence type="predicted"/>
<gene>
    <name evidence="2" type="ORF">Cantr_01911</name>
</gene>
<dbReference type="InterPro" id="IPR012337">
    <property type="entry name" value="RNaseH-like_sf"/>
</dbReference>
<evidence type="ECO:0000313" key="2">
    <source>
        <dbReference type="EMBL" id="RCK66193.1"/>
    </source>
</evidence>
<name>A0A367YJX2_9ASCO</name>
<feature type="domain" description="Mitochondrial resolvase Ydc2 catalytic" evidence="1">
    <location>
        <begin position="60"/>
        <end position="271"/>
    </location>
</feature>
<dbReference type="OrthoDB" id="5552842at2759"/>
<sequence length="311" mass="35986">MMENSLVKKLLSYKVSTLSRLAILCGVAVPSVPKATRIQWIIDNYRFYLNNYHYHLPRSVLGIDIGVKNFSYCKSTTPPDRSFPLSITEWSKVNLDETFGKNYEPLLNRDSLIDAKRYFQFITRALLERLEPHKSDLVVMEAQRTRSIGNTSTLPSVMQCYTLENLIVGNTYPGIVIPMTAFQMMNYWVHRFFGKSAVTNVTKNQKAIRFDLLSAWKGVLFELPGYECAGLEKKQVLAYLKLEKGEKVDDLMDSLLYNITINSQFQNLREFHELMSTDLAGCDLEWFVDDKDAYHLELLEPVMDKYKLKLK</sequence>
<dbReference type="Proteomes" id="UP000253472">
    <property type="component" value="Unassembled WGS sequence"/>
</dbReference>
<dbReference type="GO" id="GO:0000403">
    <property type="term" value="F:Y-form DNA binding"/>
    <property type="evidence" value="ECO:0007669"/>
    <property type="project" value="TreeGrafter"/>
</dbReference>
<organism evidence="2 3">
    <name type="scientific">Candida viswanathii</name>
    <dbReference type="NCBI Taxonomy" id="5486"/>
    <lineage>
        <taxon>Eukaryota</taxon>
        <taxon>Fungi</taxon>
        <taxon>Dikarya</taxon>
        <taxon>Ascomycota</taxon>
        <taxon>Saccharomycotina</taxon>
        <taxon>Pichiomycetes</taxon>
        <taxon>Debaryomycetaceae</taxon>
        <taxon>Candida/Lodderomyces clade</taxon>
        <taxon>Candida</taxon>
    </lineage>
</organism>
<protein>
    <recommendedName>
        <fullName evidence="1">Mitochondrial resolvase Ydc2 catalytic domain-containing protein</fullName>
    </recommendedName>
</protein>
<dbReference type="AlphaFoldDB" id="A0A367YJX2"/>
<dbReference type="SUPFAM" id="SSF53098">
    <property type="entry name" value="Ribonuclease H-like"/>
    <property type="match status" value="1"/>
</dbReference>
<dbReference type="Gene3D" id="3.30.420.10">
    <property type="entry name" value="Ribonuclease H-like superfamily/Ribonuclease H"/>
    <property type="match status" value="1"/>
</dbReference>
<accession>A0A367YJX2</accession>
<dbReference type="InterPro" id="IPR015242">
    <property type="entry name" value="Ydc2_cat"/>
</dbReference>
<reference evidence="2 3" key="1">
    <citation type="submission" date="2018-06" db="EMBL/GenBank/DDBJ databases">
        <title>Whole genome sequencing of Candida tropicalis (genome annotated by CSBL at Korea University).</title>
        <authorList>
            <person name="Ahn J."/>
        </authorList>
    </citation>
    <scope>NUCLEOTIDE SEQUENCE [LARGE SCALE GENOMIC DNA]</scope>
    <source>
        <strain evidence="2 3">ATCC 20962</strain>
    </source>
</reference>
<evidence type="ECO:0000313" key="3">
    <source>
        <dbReference type="Proteomes" id="UP000253472"/>
    </source>
</evidence>
<dbReference type="GO" id="GO:0070336">
    <property type="term" value="F:flap-structured DNA binding"/>
    <property type="evidence" value="ECO:0007669"/>
    <property type="project" value="TreeGrafter"/>
</dbReference>
<dbReference type="GO" id="GO:0000402">
    <property type="term" value="F:crossed form four-way junction DNA binding"/>
    <property type="evidence" value="ECO:0007669"/>
    <property type="project" value="TreeGrafter"/>
</dbReference>
<dbReference type="InterPro" id="IPR036397">
    <property type="entry name" value="RNaseH_sf"/>
</dbReference>
<dbReference type="Pfam" id="PF09159">
    <property type="entry name" value="Ydc2-catalyt"/>
    <property type="match status" value="1"/>
</dbReference>
<dbReference type="InterPro" id="IPR039197">
    <property type="entry name" value="Mrs1/Cce1"/>
</dbReference>
<comment type="caution">
    <text evidence="2">The sequence shown here is derived from an EMBL/GenBank/DDBJ whole genome shotgun (WGS) entry which is preliminary data.</text>
</comment>
<evidence type="ECO:0000259" key="1">
    <source>
        <dbReference type="Pfam" id="PF09159"/>
    </source>
</evidence>
<keyword evidence="3" id="KW-1185">Reference proteome</keyword>
<dbReference type="EMBL" id="QLNQ01000017">
    <property type="protein sequence ID" value="RCK66193.1"/>
    <property type="molecule type" value="Genomic_DNA"/>
</dbReference>
<dbReference type="STRING" id="5486.A0A367YJX2"/>
<dbReference type="GO" id="GO:0005739">
    <property type="term" value="C:mitochondrion"/>
    <property type="evidence" value="ECO:0007669"/>
    <property type="project" value="TreeGrafter"/>
</dbReference>